<evidence type="ECO:0000259" key="1">
    <source>
        <dbReference type="Pfam" id="PF18029"/>
    </source>
</evidence>
<organism evidence="2 3">
    <name type="scientific">Pseudonocardia oroxyli</name>
    <dbReference type="NCBI Taxonomy" id="366584"/>
    <lineage>
        <taxon>Bacteria</taxon>
        <taxon>Bacillati</taxon>
        <taxon>Actinomycetota</taxon>
        <taxon>Actinomycetes</taxon>
        <taxon>Pseudonocardiales</taxon>
        <taxon>Pseudonocardiaceae</taxon>
        <taxon>Pseudonocardia</taxon>
    </lineage>
</organism>
<dbReference type="EMBL" id="FNBE01000001">
    <property type="protein sequence ID" value="SDE54880.1"/>
    <property type="molecule type" value="Genomic_DNA"/>
</dbReference>
<dbReference type="Pfam" id="PF18029">
    <property type="entry name" value="Glyoxalase_6"/>
    <property type="match status" value="1"/>
</dbReference>
<protein>
    <recommendedName>
        <fullName evidence="1">Glyoxalase-like domain-containing protein</fullName>
    </recommendedName>
</protein>
<gene>
    <name evidence="2" type="ORF">SAMN05216377_101140</name>
</gene>
<dbReference type="InterPro" id="IPR029068">
    <property type="entry name" value="Glyas_Bleomycin-R_OHBP_Dase"/>
</dbReference>
<name>A0A1G7DUL4_PSEOR</name>
<feature type="domain" description="Glyoxalase-like" evidence="1">
    <location>
        <begin position="9"/>
        <end position="125"/>
    </location>
</feature>
<dbReference type="PANTHER" id="PTHR35908:SF1">
    <property type="entry name" value="CONSERVED PROTEIN"/>
    <property type="match status" value="1"/>
</dbReference>
<dbReference type="Gene3D" id="3.10.180.10">
    <property type="entry name" value="2,3-Dihydroxybiphenyl 1,2-Dioxygenase, domain 1"/>
    <property type="match status" value="1"/>
</dbReference>
<dbReference type="RefSeq" id="WP_093074935.1">
    <property type="nucleotide sequence ID" value="NZ_FNBE01000001.1"/>
</dbReference>
<keyword evidence="3" id="KW-1185">Reference proteome</keyword>
<reference evidence="2 3" key="1">
    <citation type="submission" date="2016-10" db="EMBL/GenBank/DDBJ databases">
        <authorList>
            <person name="de Groot N.N."/>
        </authorList>
    </citation>
    <scope>NUCLEOTIDE SEQUENCE [LARGE SCALE GENOMIC DNA]</scope>
    <source>
        <strain evidence="2 3">CGMCC 4.3143</strain>
    </source>
</reference>
<evidence type="ECO:0000313" key="2">
    <source>
        <dbReference type="EMBL" id="SDE54880.1"/>
    </source>
</evidence>
<dbReference type="STRING" id="366584.SAMN05216377_101140"/>
<proteinExistence type="predicted"/>
<dbReference type="InterPro" id="IPR041581">
    <property type="entry name" value="Glyoxalase_6"/>
</dbReference>
<sequence length="128" mass="13776">MVVRLSVTALDTRDPVGLARFYSALTGWPIRPDDDAGAGETDPPDWVELDAGGAATIACQLSRGHVPPVWPGDEHPQQVHLDFAVADLDEGEAFVLGLGARKHDIQPDAGWRVFLDPAGHPFCLVTEK</sequence>
<dbReference type="PANTHER" id="PTHR35908">
    <property type="entry name" value="HYPOTHETICAL FUSION PROTEIN"/>
    <property type="match status" value="1"/>
</dbReference>
<accession>A0A1G7DUL4</accession>
<dbReference type="SUPFAM" id="SSF54593">
    <property type="entry name" value="Glyoxalase/Bleomycin resistance protein/Dihydroxybiphenyl dioxygenase"/>
    <property type="match status" value="1"/>
</dbReference>
<evidence type="ECO:0000313" key="3">
    <source>
        <dbReference type="Proteomes" id="UP000198967"/>
    </source>
</evidence>
<dbReference type="AlphaFoldDB" id="A0A1G7DUL4"/>
<dbReference type="Proteomes" id="UP000198967">
    <property type="component" value="Unassembled WGS sequence"/>
</dbReference>
<dbReference type="OrthoDB" id="1645442at2"/>